<dbReference type="PANTHER" id="PTHR21860:SF2">
    <property type="entry name" value="GENERAL TRANSCRIPTION FACTOR 3C POLYPEPTIDE 6"/>
    <property type="match status" value="1"/>
</dbReference>
<dbReference type="AlphaFoldDB" id="A0A0J1BAT0"/>
<dbReference type="STRING" id="879819.A0A0J1BAT0"/>
<dbReference type="GO" id="GO:0000127">
    <property type="term" value="C:transcription factor TFIIIC complex"/>
    <property type="evidence" value="ECO:0007669"/>
    <property type="project" value="TreeGrafter"/>
</dbReference>
<dbReference type="Proteomes" id="UP000053611">
    <property type="component" value="Unassembled WGS sequence"/>
</dbReference>
<dbReference type="Gene3D" id="2.60.40.4370">
    <property type="match status" value="1"/>
</dbReference>
<sequence length="110" mass="12390">MIPQATAGFSDDAQVHRTLEHGRTLLGPGWRCVDSFDDINEDAYEDDEEEYVLMDLGTSVDTRTLQTEATYQLIGLDTPIPFLKIGENVFEGRVNPLIGDEVVFDVVRRE</sequence>
<dbReference type="RefSeq" id="XP_018281515.1">
    <property type="nucleotide sequence ID" value="XM_018420217.1"/>
</dbReference>
<name>A0A0J1BAT0_9TREE</name>
<feature type="domain" description="Transcription factor TFIIIC triple barrel" evidence="1">
    <location>
        <begin position="47"/>
        <end position="105"/>
    </location>
</feature>
<dbReference type="GeneID" id="28980820"/>
<evidence type="ECO:0000259" key="1">
    <source>
        <dbReference type="Pfam" id="PF10419"/>
    </source>
</evidence>
<gene>
    <name evidence="2" type="ORF">CC85DRAFT_241543</name>
</gene>
<evidence type="ECO:0000313" key="2">
    <source>
        <dbReference type="EMBL" id="KLT45024.1"/>
    </source>
</evidence>
<dbReference type="EMBL" id="KQ087183">
    <property type="protein sequence ID" value="KLT45024.1"/>
    <property type="molecule type" value="Genomic_DNA"/>
</dbReference>
<evidence type="ECO:0000313" key="3">
    <source>
        <dbReference type="Proteomes" id="UP000053611"/>
    </source>
</evidence>
<protein>
    <recommendedName>
        <fullName evidence="1">Transcription factor TFIIIC triple barrel domain-containing protein</fullName>
    </recommendedName>
</protein>
<keyword evidence="3" id="KW-1185">Reference proteome</keyword>
<dbReference type="PANTHER" id="PTHR21860">
    <property type="entry name" value="TRANSCRIPTION INITIATION FACTOR IIIC TFIIIC , POLYPEPTIDE 6-RELATED"/>
    <property type="match status" value="1"/>
</dbReference>
<organism evidence="2 3">
    <name type="scientific">Cutaneotrichosporon oleaginosum</name>
    <dbReference type="NCBI Taxonomy" id="879819"/>
    <lineage>
        <taxon>Eukaryota</taxon>
        <taxon>Fungi</taxon>
        <taxon>Dikarya</taxon>
        <taxon>Basidiomycota</taxon>
        <taxon>Agaricomycotina</taxon>
        <taxon>Tremellomycetes</taxon>
        <taxon>Trichosporonales</taxon>
        <taxon>Trichosporonaceae</taxon>
        <taxon>Cutaneotrichosporon</taxon>
    </lineage>
</organism>
<reference evidence="2 3" key="1">
    <citation type="submission" date="2015-03" db="EMBL/GenBank/DDBJ databases">
        <title>Genomics and transcriptomics of the oil-accumulating basidiomycete yeast T. oleaginosus allow insights into substrate utilization and the diverse evolutionary trajectories of mating systems in fungi.</title>
        <authorList>
            <consortium name="DOE Joint Genome Institute"/>
            <person name="Kourist R."/>
            <person name="Kracht O."/>
            <person name="Bracharz F."/>
            <person name="Lipzen A."/>
            <person name="Nolan M."/>
            <person name="Ohm R."/>
            <person name="Grigoriev I."/>
            <person name="Sun S."/>
            <person name="Heitman J."/>
            <person name="Bruck T."/>
            <person name="Nowrousian M."/>
        </authorList>
    </citation>
    <scope>NUCLEOTIDE SEQUENCE [LARGE SCALE GENOMIC DNA]</scope>
    <source>
        <strain evidence="2 3">IBC0246</strain>
    </source>
</reference>
<proteinExistence type="predicted"/>
<dbReference type="InterPro" id="IPR042771">
    <property type="entry name" value="GTF3C6-like"/>
</dbReference>
<accession>A0A0J1BAT0</accession>
<dbReference type="Pfam" id="PF10419">
    <property type="entry name" value="TFIIIC_sub6"/>
    <property type="match status" value="1"/>
</dbReference>
<dbReference type="GO" id="GO:0006383">
    <property type="term" value="P:transcription by RNA polymerase III"/>
    <property type="evidence" value="ECO:0007669"/>
    <property type="project" value="InterPro"/>
</dbReference>
<dbReference type="InterPro" id="IPR019481">
    <property type="entry name" value="TFIIIC_triple_barrel"/>
</dbReference>